<name>A0A9X1VX42_9BURK</name>
<keyword evidence="2" id="KW-1185">Reference proteome</keyword>
<dbReference type="RefSeq" id="WP_243307463.1">
    <property type="nucleotide sequence ID" value="NZ_JALGBI010000002.1"/>
</dbReference>
<evidence type="ECO:0000313" key="2">
    <source>
        <dbReference type="Proteomes" id="UP001139447"/>
    </source>
</evidence>
<dbReference type="AlphaFoldDB" id="A0A9X1VX42"/>
<organism evidence="1 2">
    <name type="scientific">Variovorax terrae</name>
    <dbReference type="NCBI Taxonomy" id="2923278"/>
    <lineage>
        <taxon>Bacteria</taxon>
        <taxon>Pseudomonadati</taxon>
        <taxon>Pseudomonadota</taxon>
        <taxon>Betaproteobacteria</taxon>
        <taxon>Burkholderiales</taxon>
        <taxon>Comamonadaceae</taxon>
        <taxon>Variovorax</taxon>
    </lineage>
</organism>
<sequence>MHRPFTAAVLGASLLLAACHPTFNWREVRADPAGLTVLLPCKPDEGARRVPFGDREVELRMLGCDAGGATFAVAYTDAGDAGQVVGALALWKAATLANMRAAGAPSEAAAEIKGADGWPAPVRVSAAGRRADGSAVTAQIVWFARGTRIFQAVMYADKPEPEAAETFFSGISLS</sequence>
<accession>A0A9X1VX42</accession>
<dbReference type="EMBL" id="JALGBI010000002">
    <property type="protein sequence ID" value="MCJ0764595.1"/>
    <property type="molecule type" value="Genomic_DNA"/>
</dbReference>
<gene>
    <name evidence="1" type="ORF">MMF98_15355</name>
</gene>
<proteinExistence type="predicted"/>
<protein>
    <recommendedName>
        <fullName evidence="3">Transmembrane protein</fullName>
    </recommendedName>
</protein>
<dbReference type="PROSITE" id="PS51257">
    <property type="entry name" value="PROKAR_LIPOPROTEIN"/>
    <property type="match status" value="1"/>
</dbReference>
<evidence type="ECO:0008006" key="3">
    <source>
        <dbReference type="Google" id="ProtNLM"/>
    </source>
</evidence>
<reference evidence="1" key="1">
    <citation type="submission" date="2022-03" db="EMBL/GenBank/DDBJ databases">
        <authorList>
            <person name="Woo C.Y."/>
        </authorList>
    </citation>
    <scope>NUCLEOTIDE SEQUENCE</scope>
    <source>
        <strain evidence="1">CYS-02</strain>
    </source>
</reference>
<evidence type="ECO:0000313" key="1">
    <source>
        <dbReference type="EMBL" id="MCJ0764595.1"/>
    </source>
</evidence>
<dbReference type="Proteomes" id="UP001139447">
    <property type="component" value="Unassembled WGS sequence"/>
</dbReference>
<comment type="caution">
    <text evidence="1">The sequence shown here is derived from an EMBL/GenBank/DDBJ whole genome shotgun (WGS) entry which is preliminary data.</text>
</comment>